<sequence length="588" mass="66868">MKLVIISLFTIGLNMMSCAEKVDKTQEKPNIILIIADDQGFGDLGYYGNPNIKTPVLDSLAERSVRFDEFLVNPVCAPTRSALMTGKYSMSTGVHDTYRGGAMMATEEVTIAELLKEANYKTGMIGKWHLGDNYPMRPQDQGFEYTLNHLSGGIGQYGDWPNTLKRDSSYFNPILWNNGKQLQTKGYCTDVFTKAAMEYVEENKDNPFFLYLSFNAPHGPLQLPQEYYDMYKDTDPDEGLIDQGNPYPKVTEHSRENARKVYGMVTNIDDNLRLLFNKLESLGIEENTLVIFMTDNGPQHPRYISGMRGRKGSVFQGGVRVPSFWYYPKMFKEARDIKAPAAHYDILPTLAELAGAKIPVGLEIEGESLMPLLTKAEDNFPNRIINRYWSRTAPVRYRNVSTRKGNLKLVGVGQDDEGNDKFELFDLSKDYFEQNDISGENEAIVKELKSEMDIWLTTMESSKHIVESPKPIIGTTFENPVMLNQNDAHFEKVVGIKKDFIYWDAKIDETKSFDITIHLDKGLNHNGNLELVIGDDSRKMEFEGKGQTQLSFKNILLNKGDVKIMPKLYVERNGTLVYVYPFYLEIKG</sequence>
<evidence type="ECO:0000256" key="2">
    <source>
        <dbReference type="ARBA" id="ARBA00022723"/>
    </source>
</evidence>
<comment type="caution">
    <text evidence="6">The sequence shown here is derived from an EMBL/GenBank/DDBJ whole genome shotgun (WGS) entry which is preliminary data.</text>
</comment>
<dbReference type="InterPro" id="IPR050738">
    <property type="entry name" value="Sulfatase"/>
</dbReference>
<gene>
    <name evidence="6" type="ORF">AAY42_07825</name>
</gene>
<dbReference type="PANTHER" id="PTHR42693:SF53">
    <property type="entry name" value="ENDO-4-O-SULFATASE"/>
    <property type="match status" value="1"/>
</dbReference>
<proteinExistence type="inferred from homology"/>
<dbReference type="InterPro" id="IPR000917">
    <property type="entry name" value="Sulfatase_N"/>
</dbReference>
<dbReference type="AlphaFoldDB" id="A0A0Q1BYJ1"/>
<dbReference type="GO" id="GO:0046872">
    <property type="term" value="F:metal ion binding"/>
    <property type="evidence" value="ECO:0007669"/>
    <property type="project" value="UniProtKB-KW"/>
</dbReference>
<keyword evidence="3" id="KW-0378">Hydrolase</keyword>
<keyword evidence="7" id="KW-1185">Reference proteome</keyword>
<dbReference type="Pfam" id="PF00884">
    <property type="entry name" value="Sulfatase"/>
    <property type="match status" value="1"/>
</dbReference>
<evidence type="ECO:0000259" key="5">
    <source>
        <dbReference type="Pfam" id="PF00884"/>
    </source>
</evidence>
<evidence type="ECO:0000256" key="3">
    <source>
        <dbReference type="ARBA" id="ARBA00022801"/>
    </source>
</evidence>
<keyword evidence="2" id="KW-0479">Metal-binding</keyword>
<reference evidence="6 7" key="1">
    <citation type="submission" date="2015-04" db="EMBL/GenBank/DDBJ databases">
        <title>Complete genome of flavobacterium.</title>
        <authorList>
            <person name="Kwon Y.M."/>
            <person name="Kim S.-J."/>
        </authorList>
    </citation>
    <scope>NUCLEOTIDE SEQUENCE [LARGE SCALE GENOMIC DNA]</scope>
    <source>
        <strain evidence="6 7">DK169</strain>
    </source>
</reference>
<dbReference type="Gene3D" id="3.30.1120.10">
    <property type="match status" value="1"/>
</dbReference>
<dbReference type="EMBL" id="LCTZ01000002">
    <property type="protein sequence ID" value="KQC29801.1"/>
    <property type="molecule type" value="Genomic_DNA"/>
</dbReference>
<dbReference type="SUPFAM" id="SSF53649">
    <property type="entry name" value="Alkaline phosphatase-like"/>
    <property type="match status" value="1"/>
</dbReference>
<dbReference type="GO" id="GO:0004065">
    <property type="term" value="F:arylsulfatase activity"/>
    <property type="evidence" value="ECO:0007669"/>
    <property type="project" value="TreeGrafter"/>
</dbReference>
<dbReference type="Gene3D" id="3.40.720.10">
    <property type="entry name" value="Alkaline Phosphatase, subunit A"/>
    <property type="match status" value="1"/>
</dbReference>
<organism evidence="6 7">
    <name type="scientific">Flagellimonas eckloniae</name>
    <dbReference type="NCBI Taxonomy" id="346185"/>
    <lineage>
        <taxon>Bacteria</taxon>
        <taxon>Pseudomonadati</taxon>
        <taxon>Bacteroidota</taxon>
        <taxon>Flavobacteriia</taxon>
        <taxon>Flavobacteriales</taxon>
        <taxon>Flavobacteriaceae</taxon>
        <taxon>Flagellimonas</taxon>
    </lineage>
</organism>
<feature type="domain" description="Sulfatase N-terminal" evidence="5">
    <location>
        <begin position="29"/>
        <end position="356"/>
    </location>
</feature>
<comment type="similarity">
    <text evidence="1">Belongs to the sulfatase family.</text>
</comment>
<protein>
    <recommendedName>
        <fullName evidence="5">Sulfatase N-terminal domain-containing protein</fullName>
    </recommendedName>
</protein>
<dbReference type="Proteomes" id="UP000050827">
    <property type="component" value="Unassembled WGS sequence"/>
</dbReference>
<dbReference type="InterPro" id="IPR017850">
    <property type="entry name" value="Alkaline_phosphatase_core_sf"/>
</dbReference>
<dbReference type="PROSITE" id="PS00523">
    <property type="entry name" value="SULFATASE_1"/>
    <property type="match status" value="1"/>
</dbReference>
<dbReference type="PATRIC" id="fig|1547436.3.peg.1609"/>
<dbReference type="InterPro" id="IPR024607">
    <property type="entry name" value="Sulfatase_CS"/>
</dbReference>
<keyword evidence="4" id="KW-0106">Calcium</keyword>
<evidence type="ECO:0000256" key="4">
    <source>
        <dbReference type="ARBA" id="ARBA00022837"/>
    </source>
</evidence>
<accession>A0A0Q1BYJ1</accession>
<dbReference type="RefSeq" id="WP_055393945.1">
    <property type="nucleotide sequence ID" value="NZ_LCTZ01000002.1"/>
</dbReference>
<evidence type="ECO:0000313" key="6">
    <source>
        <dbReference type="EMBL" id="KQC29801.1"/>
    </source>
</evidence>
<dbReference type="CDD" id="cd16146">
    <property type="entry name" value="ARS_like"/>
    <property type="match status" value="1"/>
</dbReference>
<evidence type="ECO:0000313" key="7">
    <source>
        <dbReference type="Proteomes" id="UP000050827"/>
    </source>
</evidence>
<dbReference type="PANTHER" id="PTHR42693">
    <property type="entry name" value="ARYLSULFATASE FAMILY MEMBER"/>
    <property type="match status" value="1"/>
</dbReference>
<dbReference type="STRING" id="346185.AAY42_07825"/>
<name>A0A0Q1BYJ1_9FLAO</name>
<evidence type="ECO:0000256" key="1">
    <source>
        <dbReference type="ARBA" id="ARBA00008779"/>
    </source>
</evidence>